<reference evidence="1 2" key="1">
    <citation type="journal article" date="2008" name="Nature">
        <title>The genome of the model beetle and pest Tribolium castaneum.</title>
        <authorList>
            <consortium name="Tribolium Genome Sequencing Consortium"/>
            <person name="Richards S."/>
            <person name="Gibbs R.A."/>
            <person name="Weinstock G.M."/>
            <person name="Brown S.J."/>
            <person name="Denell R."/>
            <person name="Beeman R.W."/>
            <person name="Gibbs R."/>
            <person name="Beeman R.W."/>
            <person name="Brown S.J."/>
            <person name="Bucher G."/>
            <person name="Friedrich M."/>
            <person name="Grimmelikhuijzen C.J."/>
            <person name="Klingler M."/>
            <person name="Lorenzen M."/>
            <person name="Richards S."/>
            <person name="Roth S."/>
            <person name="Schroder R."/>
            <person name="Tautz D."/>
            <person name="Zdobnov E.M."/>
            <person name="Muzny D."/>
            <person name="Gibbs R.A."/>
            <person name="Weinstock G.M."/>
            <person name="Attaway T."/>
            <person name="Bell S."/>
            <person name="Buhay C.J."/>
            <person name="Chandrabose M.N."/>
            <person name="Chavez D."/>
            <person name="Clerk-Blankenburg K.P."/>
            <person name="Cree A."/>
            <person name="Dao M."/>
            <person name="Davis C."/>
            <person name="Chacko J."/>
            <person name="Dinh H."/>
            <person name="Dugan-Rocha S."/>
            <person name="Fowler G."/>
            <person name="Garner T.T."/>
            <person name="Garnes J."/>
            <person name="Gnirke A."/>
            <person name="Hawes A."/>
            <person name="Hernandez J."/>
            <person name="Hines S."/>
            <person name="Holder M."/>
            <person name="Hume J."/>
            <person name="Jhangiani S.N."/>
            <person name="Joshi V."/>
            <person name="Khan Z.M."/>
            <person name="Jackson L."/>
            <person name="Kovar C."/>
            <person name="Kowis A."/>
            <person name="Lee S."/>
            <person name="Lewis L.R."/>
            <person name="Margolis J."/>
            <person name="Morgan M."/>
            <person name="Nazareth L.V."/>
            <person name="Nguyen N."/>
            <person name="Okwuonu G."/>
            <person name="Parker D."/>
            <person name="Richards S."/>
            <person name="Ruiz S.J."/>
            <person name="Santibanez J."/>
            <person name="Savard J."/>
            <person name="Scherer S.E."/>
            <person name="Schneider B."/>
            <person name="Sodergren E."/>
            <person name="Tautz D."/>
            <person name="Vattahil S."/>
            <person name="Villasana D."/>
            <person name="White C.S."/>
            <person name="Wright R."/>
            <person name="Park Y."/>
            <person name="Beeman R.W."/>
            <person name="Lord J."/>
            <person name="Oppert B."/>
            <person name="Lorenzen M."/>
            <person name="Brown S."/>
            <person name="Wang L."/>
            <person name="Savard J."/>
            <person name="Tautz D."/>
            <person name="Richards S."/>
            <person name="Weinstock G."/>
            <person name="Gibbs R.A."/>
            <person name="Liu Y."/>
            <person name="Worley K."/>
            <person name="Weinstock G."/>
            <person name="Elsik C.G."/>
            <person name="Reese J.T."/>
            <person name="Elhaik E."/>
            <person name="Landan G."/>
            <person name="Graur D."/>
            <person name="Arensburger P."/>
            <person name="Atkinson P."/>
            <person name="Beeman R.W."/>
            <person name="Beidler J."/>
            <person name="Brown S.J."/>
            <person name="Demuth J.P."/>
            <person name="Drury D.W."/>
            <person name="Du Y.Z."/>
            <person name="Fujiwara H."/>
            <person name="Lorenzen M."/>
            <person name="Maselli V."/>
            <person name="Osanai M."/>
            <person name="Park Y."/>
            <person name="Robertson H.M."/>
            <person name="Tu Z."/>
            <person name="Wang J.J."/>
            <person name="Wang S."/>
            <person name="Richards S."/>
            <person name="Song H."/>
            <person name="Zhang L."/>
            <person name="Sodergren E."/>
            <person name="Werner D."/>
            <person name="Stanke M."/>
            <person name="Morgenstern B."/>
            <person name="Solovyev V."/>
            <person name="Kosarev P."/>
            <person name="Brown G."/>
            <person name="Chen H.C."/>
            <person name="Ermolaeva O."/>
            <person name="Hlavina W."/>
            <person name="Kapustin Y."/>
            <person name="Kiryutin B."/>
            <person name="Kitts P."/>
            <person name="Maglott D."/>
            <person name="Pruitt K."/>
            <person name="Sapojnikov V."/>
            <person name="Souvorov A."/>
            <person name="Mackey A.J."/>
            <person name="Waterhouse R.M."/>
            <person name="Wyder S."/>
            <person name="Zdobnov E.M."/>
            <person name="Zdobnov E.M."/>
            <person name="Wyder S."/>
            <person name="Kriventseva E.V."/>
            <person name="Kadowaki T."/>
            <person name="Bork P."/>
            <person name="Aranda M."/>
            <person name="Bao R."/>
            <person name="Beermann A."/>
            <person name="Berns N."/>
            <person name="Bolognesi R."/>
            <person name="Bonneton F."/>
            <person name="Bopp D."/>
            <person name="Brown S.J."/>
            <person name="Bucher G."/>
            <person name="Butts T."/>
            <person name="Chaumot A."/>
            <person name="Denell R.E."/>
            <person name="Ferrier D.E."/>
            <person name="Friedrich M."/>
            <person name="Gordon C.M."/>
            <person name="Jindra M."/>
            <person name="Klingler M."/>
            <person name="Lan Q."/>
            <person name="Lattorff H.M."/>
            <person name="Laudet V."/>
            <person name="von Levetsow C."/>
            <person name="Liu Z."/>
            <person name="Lutz R."/>
            <person name="Lynch J.A."/>
            <person name="da Fonseca R.N."/>
            <person name="Posnien N."/>
            <person name="Reuter R."/>
            <person name="Roth S."/>
            <person name="Savard J."/>
            <person name="Schinko J.B."/>
            <person name="Schmitt C."/>
            <person name="Schoppmeier M."/>
            <person name="Schroder R."/>
            <person name="Shippy T.D."/>
            <person name="Simonnet F."/>
            <person name="Marques-Souza H."/>
            <person name="Tautz D."/>
            <person name="Tomoyasu Y."/>
            <person name="Trauner J."/>
            <person name="Van der Zee M."/>
            <person name="Vervoort M."/>
            <person name="Wittkopp N."/>
            <person name="Wimmer E.A."/>
            <person name="Yang X."/>
            <person name="Jones A.K."/>
            <person name="Sattelle D.B."/>
            <person name="Ebert P.R."/>
            <person name="Nelson D."/>
            <person name="Scott J.G."/>
            <person name="Beeman R.W."/>
            <person name="Muthukrishnan S."/>
            <person name="Kramer K.J."/>
            <person name="Arakane Y."/>
            <person name="Beeman R.W."/>
            <person name="Zhu Q."/>
            <person name="Hogenkamp D."/>
            <person name="Dixit R."/>
            <person name="Oppert B."/>
            <person name="Jiang H."/>
            <person name="Zou Z."/>
            <person name="Marshall J."/>
            <person name="Elpidina E."/>
            <person name="Vinokurov K."/>
            <person name="Oppert C."/>
            <person name="Zou Z."/>
            <person name="Evans J."/>
            <person name="Lu Z."/>
            <person name="Zhao P."/>
            <person name="Sumathipala N."/>
            <person name="Altincicek B."/>
            <person name="Vilcinskas A."/>
            <person name="Williams M."/>
            <person name="Hultmark D."/>
            <person name="Hetru C."/>
            <person name="Jiang H."/>
            <person name="Grimmelikhuijzen C.J."/>
            <person name="Hauser F."/>
            <person name="Cazzamali G."/>
            <person name="Williamson M."/>
            <person name="Park Y."/>
            <person name="Li B."/>
            <person name="Tanaka Y."/>
            <person name="Predel R."/>
            <person name="Neupert S."/>
            <person name="Schachtner J."/>
            <person name="Verleyen P."/>
            <person name="Raible F."/>
            <person name="Bork P."/>
            <person name="Friedrich M."/>
            <person name="Walden K.K."/>
            <person name="Robertson H.M."/>
            <person name="Angeli S."/>
            <person name="Foret S."/>
            <person name="Bucher G."/>
            <person name="Schuetz S."/>
            <person name="Maleszka R."/>
            <person name="Wimmer E.A."/>
            <person name="Beeman R.W."/>
            <person name="Lorenzen M."/>
            <person name="Tomoyasu Y."/>
            <person name="Miller S.C."/>
            <person name="Grossmann D."/>
            <person name="Bucher G."/>
        </authorList>
    </citation>
    <scope>NUCLEOTIDE SEQUENCE [LARGE SCALE GENOMIC DNA]</scope>
    <source>
        <strain evidence="1 2">Georgia GA2</strain>
    </source>
</reference>
<dbReference type="HOGENOM" id="CLU_2657670_0_0_1"/>
<evidence type="ECO:0000313" key="2">
    <source>
        <dbReference type="Proteomes" id="UP000007266"/>
    </source>
</evidence>
<proteinExistence type="predicted"/>
<organism evidence="1 2">
    <name type="scientific">Tribolium castaneum</name>
    <name type="common">Red flour beetle</name>
    <dbReference type="NCBI Taxonomy" id="7070"/>
    <lineage>
        <taxon>Eukaryota</taxon>
        <taxon>Metazoa</taxon>
        <taxon>Ecdysozoa</taxon>
        <taxon>Arthropoda</taxon>
        <taxon>Hexapoda</taxon>
        <taxon>Insecta</taxon>
        <taxon>Pterygota</taxon>
        <taxon>Neoptera</taxon>
        <taxon>Endopterygota</taxon>
        <taxon>Coleoptera</taxon>
        <taxon>Polyphaga</taxon>
        <taxon>Cucujiformia</taxon>
        <taxon>Tenebrionidae</taxon>
        <taxon>Tenebrionidae incertae sedis</taxon>
        <taxon>Tribolium</taxon>
    </lineage>
</organism>
<sequence length="76" mass="8981">MGKQPNTCRTNKTGNVNMLAKIVEQKYECSTVTRLRHCFNFLGRFLKYKIDKIRVLSPTIRRWPRCVEVLRFSVCS</sequence>
<accession>D6WP63</accession>
<gene>
    <name evidence="1" type="primary">GLEAN_14510</name>
    <name evidence="1" type="ORF">TcasGA2_TC014510</name>
</gene>
<dbReference type="Proteomes" id="UP000007266">
    <property type="component" value="Linkage group 7"/>
</dbReference>
<dbReference type="EMBL" id="KQ971352">
    <property type="protein sequence ID" value="EFA07276.1"/>
    <property type="molecule type" value="Genomic_DNA"/>
</dbReference>
<protein>
    <submittedName>
        <fullName evidence="1">Uncharacterized protein</fullName>
    </submittedName>
</protein>
<reference evidence="1 2" key="2">
    <citation type="journal article" date="2010" name="Nucleic Acids Res.">
        <title>BeetleBase in 2010: revisions to provide comprehensive genomic information for Tribolium castaneum.</title>
        <authorList>
            <person name="Kim H.S."/>
            <person name="Murphy T."/>
            <person name="Xia J."/>
            <person name="Caragea D."/>
            <person name="Park Y."/>
            <person name="Beeman R.W."/>
            <person name="Lorenzen M.D."/>
            <person name="Butcher S."/>
            <person name="Manak J.R."/>
            <person name="Brown S.J."/>
        </authorList>
    </citation>
    <scope>GENOME REANNOTATION</scope>
    <source>
        <strain evidence="1 2">Georgia GA2</strain>
    </source>
</reference>
<dbReference type="AlphaFoldDB" id="D6WP63"/>
<keyword evidence="2" id="KW-1185">Reference proteome</keyword>
<evidence type="ECO:0000313" key="1">
    <source>
        <dbReference type="EMBL" id="EFA07276.1"/>
    </source>
</evidence>
<dbReference type="InParanoid" id="D6WP63"/>
<name>D6WP63_TRICA</name>